<sequence>MGCVNSKPVVRYFSSVGSSSPKNHDHDHNDNRVIKPLKKMEKRIQDDDGGDGDKISKDREDHALIDNGDGESLNFIPVSLRFERFSEEEHVAAGWPSWLSAVAGEAIDGWLPLRSDSFERLEKIGQGSYSSVYKARHTKSGRFFALKKVRFHSLKPDSVKFMAREITILRTLNHPNIMKLEGLITSKLSCNIYFVFEYMEHDLSGLLSCPDIKFNDSQIKCYMRQLLNGIEHCHSLGVLHRDIKTANILVNNEGVLKIGDFGLAKFHSPECRESLTSHVVTLWYRPPELLLGCTNYGTYVDLWSVGCVFAELCFGRPILKGQTEVEQLHKILKLCGTPPDGYWNKSQLPLATMFKPHHAYQSSLRETCKQLPETAVDLIQTLLSVEPCKRGTATSALKSEYFHTKPYACDPASLPKYPPNKEIHAQVQEEARRKKPGGMVWASGASTRVHKTCQEQTSFCKAVPADAPRIARRNNGDGSYLKASLDTVLGLPQTTQGSKFEGICALPAQATASNGGFLWATRRRKYGSNSTLSGGVGAVRAVSQQMPENGESTSIVCSGFRNCRLQSLNQSGSFDSSKVHNSQDLMNDEQETFFDTRSHC</sequence>
<dbReference type="EMBL" id="CM042039">
    <property type="protein sequence ID" value="KAI3726132.1"/>
    <property type="molecule type" value="Genomic_DNA"/>
</dbReference>
<gene>
    <name evidence="1" type="ORF">L1987_65929</name>
</gene>
<reference evidence="1 2" key="2">
    <citation type="journal article" date="2022" name="Mol. Ecol. Resour.">
        <title>The genomes of chicory, endive, great burdock and yacon provide insights into Asteraceae paleo-polyploidization history and plant inulin production.</title>
        <authorList>
            <person name="Fan W."/>
            <person name="Wang S."/>
            <person name="Wang H."/>
            <person name="Wang A."/>
            <person name="Jiang F."/>
            <person name="Liu H."/>
            <person name="Zhao H."/>
            <person name="Xu D."/>
            <person name="Zhang Y."/>
        </authorList>
    </citation>
    <scope>NUCLEOTIDE SEQUENCE [LARGE SCALE GENOMIC DNA]</scope>
    <source>
        <strain evidence="2">cv. Yunnan</strain>
        <tissue evidence="1">Leaves</tissue>
    </source>
</reference>
<comment type="caution">
    <text evidence="1">The sequence shown here is derived from an EMBL/GenBank/DDBJ whole genome shotgun (WGS) entry which is preliminary data.</text>
</comment>
<evidence type="ECO:0000313" key="1">
    <source>
        <dbReference type="EMBL" id="KAI3726132.1"/>
    </source>
</evidence>
<keyword evidence="2" id="KW-1185">Reference proteome</keyword>
<reference evidence="2" key="1">
    <citation type="journal article" date="2022" name="Mol. Ecol. Resour.">
        <title>The genomes of chicory, endive, great burdock and yacon provide insights into Asteraceae palaeo-polyploidization history and plant inulin production.</title>
        <authorList>
            <person name="Fan W."/>
            <person name="Wang S."/>
            <person name="Wang H."/>
            <person name="Wang A."/>
            <person name="Jiang F."/>
            <person name="Liu H."/>
            <person name="Zhao H."/>
            <person name="Xu D."/>
            <person name="Zhang Y."/>
        </authorList>
    </citation>
    <scope>NUCLEOTIDE SEQUENCE [LARGE SCALE GENOMIC DNA]</scope>
    <source>
        <strain evidence="2">cv. Yunnan</strain>
    </source>
</reference>
<dbReference type="Proteomes" id="UP001056120">
    <property type="component" value="Linkage Group LG22"/>
</dbReference>
<proteinExistence type="predicted"/>
<organism evidence="1 2">
    <name type="scientific">Smallanthus sonchifolius</name>
    <dbReference type="NCBI Taxonomy" id="185202"/>
    <lineage>
        <taxon>Eukaryota</taxon>
        <taxon>Viridiplantae</taxon>
        <taxon>Streptophyta</taxon>
        <taxon>Embryophyta</taxon>
        <taxon>Tracheophyta</taxon>
        <taxon>Spermatophyta</taxon>
        <taxon>Magnoliopsida</taxon>
        <taxon>eudicotyledons</taxon>
        <taxon>Gunneridae</taxon>
        <taxon>Pentapetalae</taxon>
        <taxon>asterids</taxon>
        <taxon>campanulids</taxon>
        <taxon>Asterales</taxon>
        <taxon>Asteraceae</taxon>
        <taxon>Asteroideae</taxon>
        <taxon>Heliantheae alliance</taxon>
        <taxon>Millerieae</taxon>
        <taxon>Smallanthus</taxon>
    </lineage>
</organism>
<evidence type="ECO:0000313" key="2">
    <source>
        <dbReference type="Proteomes" id="UP001056120"/>
    </source>
</evidence>
<protein>
    <submittedName>
        <fullName evidence="1">Uncharacterized protein</fullName>
    </submittedName>
</protein>
<name>A0ACB9BVW9_9ASTR</name>
<accession>A0ACB9BVW9</accession>